<evidence type="ECO:0000313" key="2">
    <source>
        <dbReference type="Proteomes" id="UP001386955"/>
    </source>
</evidence>
<name>A0AAN9TB98_PSOTE</name>
<sequence length="95" mass="10734">MVVKSRVAKKVGEDLGISNKISVFSGLSSFLCQSTIMRKQQNKPYILIVIKSEAKSGKAVRITASATFQFHRRTLLHLSFLDLHRRCTVLTPTNW</sequence>
<comment type="caution">
    <text evidence="1">The sequence shown here is derived from an EMBL/GenBank/DDBJ whole genome shotgun (WGS) entry which is preliminary data.</text>
</comment>
<dbReference type="EMBL" id="JAYMYS010000001">
    <property type="protein sequence ID" value="KAK7410975.1"/>
    <property type="molecule type" value="Genomic_DNA"/>
</dbReference>
<evidence type="ECO:0000313" key="1">
    <source>
        <dbReference type="EMBL" id="KAK7410975.1"/>
    </source>
</evidence>
<gene>
    <name evidence="1" type="ORF">VNO78_02258</name>
</gene>
<accession>A0AAN9TB98</accession>
<reference evidence="1 2" key="1">
    <citation type="submission" date="2024-01" db="EMBL/GenBank/DDBJ databases">
        <title>The genomes of 5 underutilized Papilionoideae crops provide insights into root nodulation and disease resistanc.</title>
        <authorList>
            <person name="Jiang F."/>
        </authorList>
    </citation>
    <scope>NUCLEOTIDE SEQUENCE [LARGE SCALE GENOMIC DNA]</scope>
    <source>
        <strain evidence="1">DUOXIRENSHENG_FW03</strain>
        <tissue evidence="1">Leaves</tissue>
    </source>
</reference>
<proteinExistence type="predicted"/>
<protein>
    <submittedName>
        <fullName evidence="1">Uncharacterized protein</fullName>
    </submittedName>
</protein>
<keyword evidence="2" id="KW-1185">Reference proteome</keyword>
<dbReference type="AlphaFoldDB" id="A0AAN9TB98"/>
<organism evidence="1 2">
    <name type="scientific">Psophocarpus tetragonolobus</name>
    <name type="common">Winged bean</name>
    <name type="synonym">Dolichos tetragonolobus</name>
    <dbReference type="NCBI Taxonomy" id="3891"/>
    <lineage>
        <taxon>Eukaryota</taxon>
        <taxon>Viridiplantae</taxon>
        <taxon>Streptophyta</taxon>
        <taxon>Embryophyta</taxon>
        <taxon>Tracheophyta</taxon>
        <taxon>Spermatophyta</taxon>
        <taxon>Magnoliopsida</taxon>
        <taxon>eudicotyledons</taxon>
        <taxon>Gunneridae</taxon>
        <taxon>Pentapetalae</taxon>
        <taxon>rosids</taxon>
        <taxon>fabids</taxon>
        <taxon>Fabales</taxon>
        <taxon>Fabaceae</taxon>
        <taxon>Papilionoideae</taxon>
        <taxon>50 kb inversion clade</taxon>
        <taxon>NPAAA clade</taxon>
        <taxon>indigoferoid/millettioid clade</taxon>
        <taxon>Phaseoleae</taxon>
        <taxon>Psophocarpus</taxon>
    </lineage>
</organism>
<dbReference type="Proteomes" id="UP001386955">
    <property type="component" value="Unassembled WGS sequence"/>
</dbReference>